<dbReference type="PROSITE" id="PS50279">
    <property type="entry name" value="BPTI_KUNITZ_2"/>
    <property type="match status" value="1"/>
</dbReference>
<dbReference type="AlphaFoldDB" id="A0A6V7TTI2"/>
<keyword evidence="2" id="KW-0732">Signal</keyword>
<dbReference type="SUPFAM" id="SSF82895">
    <property type="entry name" value="TSP-1 type 1 repeat"/>
    <property type="match status" value="1"/>
</dbReference>
<gene>
    <name evidence="4" type="ORF">MENT_LOCUS4227</name>
</gene>
<evidence type="ECO:0000313" key="4">
    <source>
        <dbReference type="EMBL" id="CAD2134050.1"/>
    </source>
</evidence>
<feature type="chain" id="PRO_5028083630" description="BPTI/Kunitz inhibitor domain-containing protein" evidence="2">
    <location>
        <begin position="25"/>
        <end position="261"/>
    </location>
</feature>
<evidence type="ECO:0000256" key="2">
    <source>
        <dbReference type="SAM" id="SignalP"/>
    </source>
</evidence>
<dbReference type="InterPro" id="IPR000884">
    <property type="entry name" value="TSP1_rpt"/>
</dbReference>
<dbReference type="GO" id="GO:0004867">
    <property type="term" value="F:serine-type endopeptidase inhibitor activity"/>
    <property type="evidence" value="ECO:0007669"/>
    <property type="project" value="InterPro"/>
</dbReference>
<feature type="domain" description="BPTI/Kunitz inhibitor" evidence="3">
    <location>
        <begin position="183"/>
        <end position="245"/>
    </location>
</feature>
<dbReference type="Proteomes" id="UP000580250">
    <property type="component" value="Unassembled WGS sequence"/>
</dbReference>
<name>A0A6V7TTI2_MELEN</name>
<evidence type="ECO:0000313" key="5">
    <source>
        <dbReference type="Proteomes" id="UP000580250"/>
    </source>
</evidence>
<dbReference type="OrthoDB" id="6090599at2759"/>
<evidence type="ECO:0000256" key="1">
    <source>
        <dbReference type="SAM" id="MobiDB-lite"/>
    </source>
</evidence>
<dbReference type="Gene3D" id="2.20.100.10">
    <property type="entry name" value="Thrombospondin type-1 (TSP1) repeat"/>
    <property type="match status" value="1"/>
</dbReference>
<dbReference type="PROSITE" id="PS50092">
    <property type="entry name" value="TSP1"/>
    <property type="match status" value="1"/>
</dbReference>
<reference evidence="4 5" key="1">
    <citation type="submission" date="2020-08" db="EMBL/GenBank/DDBJ databases">
        <authorList>
            <person name="Koutsovoulos G."/>
            <person name="Danchin GJ E."/>
        </authorList>
    </citation>
    <scope>NUCLEOTIDE SEQUENCE [LARGE SCALE GENOMIC DNA]</scope>
</reference>
<dbReference type="EMBL" id="CAJEWN010000014">
    <property type="protein sequence ID" value="CAD2134050.1"/>
    <property type="molecule type" value="Genomic_DNA"/>
</dbReference>
<proteinExistence type="predicted"/>
<evidence type="ECO:0000259" key="3">
    <source>
        <dbReference type="PROSITE" id="PS50279"/>
    </source>
</evidence>
<organism evidence="4 5">
    <name type="scientific">Meloidogyne enterolobii</name>
    <name type="common">Root-knot nematode worm</name>
    <name type="synonym">Meloidogyne mayaguensis</name>
    <dbReference type="NCBI Taxonomy" id="390850"/>
    <lineage>
        <taxon>Eukaryota</taxon>
        <taxon>Metazoa</taxon>
        <taxon>Ecdysozoa</taxon>
        <taxon>Nematoda</taxon>
        <taxon>Chromadorea</taxon>
        <taxon>Rhabditida</taxon>
        <taxon>Tylenchina</taxon>
        <taxon>Tylenchomorpha</taxon>
        <taxon>Tylenchoidea</taxon>
        <taxon>Meloidogynidae</taxon>
        <taxon>Meloidogyninae</taxon>
        <taxon>Meloidogyne</taxon>
    </lineage>
</organism>
<feature type="signal peptide" evidence="2">
    <location>
        <begin position="1"/>
        <end position="24"/>
    </location>
</feature>
<feature type="region of interest" description="Disordered" evidence="1">
    <location>
        <begin position="115"/>
        <end position="135"/>
    </location>
</feature>
<accession>A0A6V7TTI2</accession>
<dbReference type="InterPro" id="IPR036383">
    <property type="entry name" value="TSP1_rpt_sf"/>
</dbReference>
<dbReference type="InterPro" id="IPR002223">
    <property type="entry name" value="Kunitz_BPTI"/>
</dbReference>
<sequence length="261" mass="30704">MKQKNDFIQIIILIFALIVRQSKSSRCVVSKWRQWGECQGDCEFALRVRNRDVLKPPFPEKDEKTLQMFLRECPPLYQVEQCQPRECLDESPFNRIPTDTTQNKTKILNKEDNQLSPTQQNLRGDNKIKENPNLEDPFTHINVERKNKSLELIGILKDEGPFSTKIDLINNNKKQLKINKIDCKLPNPACCRSIRQKCANGRKPAQLTRWYRKKGEQFCRPYKYPFCEDSTERTFAAESECIDLCFTEQEKTVLPDFRVIR</sequence>
<comment type="caution">
    <text evidence="4">The sequence shown here is derived from an EMBL/GenBank/DDBJ whole genome shotgun (WGS) entry which is preliminary data.</text>
</comment>
<protein>
    <recommendedName>
        <fullName evidence="3">BPTI/Kunitz inhibitor domain-containing protein</fullName>
    </recommendedName>
</protein>